<dbReference type="AlphaFoldDB" id="A0A4R7VRI5"/>
<dbReference type="GO" id="GO:0016758">
    <property type="term" value="F:hexosyltransferase activity"/>
    <property type="evidence" value="ECO:0007669"/>
    <property type="project" value="UniProtKB-ARBA"/>
</dbReference>
<dbReference type="InterPro" id="IPR010610">
    <property type="entry name" value="EryCIII-like_C"/>
</dbReference>
<dbReference type="SUPFAM" id="SSF53756">
    <property type="entry name" value="UDP-Glycosyltransferase/glycogen phosphorylase"/>
    <property type="match status" value="1"/>
</dbReference>
<keyword evidence="2" id="KW-0808">Transferase</keyword>
<dbReference type="GO" id="GO:0017000">
    <property type="term" value="P:antibiotic biosynthetic process"/>
    <property type="evidence" value="ECO:0007669"/>
    <property type="project" value="UniProtKB-ARBA"/>
</dbReference>
<dbReference type="EMBL" id="SOCP01000005">
    <property type="protein sequence ID" value="TDV52098.1"/>
    <property type="molecule type" value="Genomic_DNA"/>
</dbReference>
<dbReference type="PANTHER" id="PTHR48050">
    <property type="entry name" value="STEROL 3-BETA-GLUCOSYLTRANSFERASE"/>
    <property type="match status" value="1"/>
</dbReference>
<reference evidence="2 3" key="1">
    <citation type="submission" date="2019-03" db="EMBL/GenBank/DDBJ databases">
        <title>Genomic Encyclopedia of Archaeal and Bacterial Type Strains, Phase II (KMG-II): from individual species to whole genera.</title>
        <authorList>
            <person name="Goeker M."/>
        </authorList>
    </citation>
    <scope>NUCLEOTIDE SEQUENCE [LARGE SCALE GENOMIC DNA]</scope>
    <source>
        <strain evidence="2 3">DSM 45499</strain>
    </source>
</reference>
<dbReference type="OrthoDB" id="5488434at2"/>
<dbReference type="RefSeq" id="WP_133903504.1">
    <property type="nucleotide sequence ID" value="NZ_SOCP01000005.1"/>
</dbReference>
<comment type="caution">
    <text evidence="2">The sequence shown here is derived from an EMBL/GenBank/DDBJ whole genome shotgun (WGS) entry which is preliminary data.</text>
</comment>
<dbReference type="GO" id="GO:0008194">
    <property type="term" value="F:UDP-glycosyltransferase activity"/>
    <property type="evidence" value="ECO:0007669"/>
    <property type="project" value="InterPro"/>
</dbReference>
<gene>
    <name evidence="2" type="ORF">CLV71_105229</name>
</gene>
<feature type="domain" description="Erythromycin biosynthesis protein CIII-like C-terminal" evidence="1">
    <location>
        <begin position="220"/>
        <end position="351"/>
    </location>
</feature>
<dbReference type="FunFam" id="3.40.50.2000:FF:000072">
    <property type="entry name" value="Glycosyl transferase"/>
    <property type="match status" value="1"/>
</dbReference>
<keyword evidence="3" id="KW-1185">Reference proteome</keyword>
<name>A0A4R7VRI5_9PSEU</name>
<evidence type="ECO:0000259" key="1">
    <source>
        <dbReference type="Pfam" id="PF06722"/>
    </source>
</evidence>
<organism evidence="2 3">
    <name type="scientific">Actinophytocola oryzae</name>
    <dbReference type="NCBI Taxonomy" id="502181"/>
    <lineage>
        <taxon>Bacteria</taxon>
        <taxon>Bacillati</taxon>
        <taxon>Actinomycetota</taxon>
        <taxon>Actinomycetes</taxon>
        <taxon>Pseudonocardiales</taxon>
        <taxon>Pseudonocardiaceae</taxon>
    </lineage>
</organism>
<protein>
    <submittedName>
        <fullName evidence="2">MGT family glycosyltransferase</fullName>
    </submittedName>
</protein>
<dbReference type="Proteomes" id="UP000294927">
    <property type="component" value="Unassembled WGS sequence"/>
</dbReference>
<sequence length="357" mass="36909">MKIVFAALPAYGHLYPMLPLATACAAAGHDVLVATGEPLLDTLPLPTVPGIAVGGALGGVEEETRRNHPGVGDGPELVAYLFGETTARLVEPTLRALFERERPDLVVHESLNPGAQAAAAAFGIPATAFGIGLWSPLYALMYEVAGADPALPGGYLDPLPPSIQTPVPLPGSHRPIRPVAWTPPAQMPAWLPRSPRRRVYVTLGTVSYGAVEVLRRAVLAVADHDVDVLVAVGPAGDPALLGALPANVHTERFVPQAEVLRHVDLVVHHGGTGTMLGVLAEGLPQLVLPQGADQPFNAAAVERAGVGRALSNEAQTPATLAEAVGALLADGPERTAAKRVAEEIAALPAPSPALLRA</sequence>
<proteinExistence type="predicted"/>
<evidence type="ECO:0000313" key="3">
    <source>
        <dbReference type="Proteomes" id="UP000294927"/>
    </source>
</evidence>
<dbReference type="InterPro" id="IPR002213">
    <property type="entry name" value="UDP_glucos_trans"/>
</dbReference>
<dbReference type="Pfam" id="PF06722">
    <property type="entry name" value="EryCIII-like_C"/>
    <property type="match status" value="1"/>
</dbReference>
<dbReference type="CDD" id="cd03784">
    <property type="entry name" value="GT1_Gtf-like"/>
    <property type="match status" value="1"/>
</dbReference>
<dbReference type="PANTHER" id="PTHR48050:SF13">
    <property type="entry name" value="STEROL 3-BETA-GLUCOSYLTRANSFERASE UGT80A2"/>
    <property type="match status" value="1"/>
</dbReference>
<dbReference type="InterPro" id="IPR050426">
    <property type="entry name" value="Glycosyltransferase_28"/>
</dbReference>
<evidence type="ECO:0000313" key="2">
    <source>
        <dbReference type="EMBL" id="TDV52098.1"/>
    </source>
</evidence>
<dbReference type="Gene3D" id="3.40.50.2000">
    <property type="entry name" value="Glycogen Phosphorylase B"/>
    <property type="match status" value="2"/>
</dbReference>
<accession>A0A4R7VRI5</accession>
<dbReference type="PROSITE" id="PS51257">
    <property type="entry name" value="PROKAR_LIPOPROTEIN"/>
    <property type="match status" value="1"/>
</dbReference>